<dbReference type="InParanoid" id="G3J7N7"/>
<dbReference type="AlphaFoldDB" id="G3J7N7"/>
<evidence type="ECO:0000313" key="1">
    <source>
        <dbReference type="EMBL" id="EGX95503.1"/>
    </source>
</evidence>
<sequence>MPLYKKPDCNFSLFPHSSSTLPLHDDARVGGDTGPQLRGLLADGAGDGGALHLALGVDDDAGIVLKVEEDTVEALPGLGLADNDGGVDLLAELGLALLDGRDNHVADAAGGQTVQAGTDTLDGDDVEVAGTRVVGAVHDGTAASCVLAHCGLYFALCAWRRGRRRGVGGNVHRETQGHLELATGGTTAARSLLVLLDRRYEVLRRRAALLARLLRYDVGGNWFETNGDANSIRRRKTTSGNSIAATQCIRRPVFHGCSHIRAQVVIFADPAHSSSYPANLKMSPAACRPDLLLLHIVCFAFACIVEAESSRGSRENLRDLGHCEGLCVALIREGETAVSGIAVVIESFQGHSGENFLWGEKPYVEASELARDDKPLIQPCVGRL</sequence>
<dbReference type="HOGENOM" id="CLU_719647_0_0_1"/>
<name>G3J7N7_CORMM</name>
<dbReference type="KEGG" id="cmt:CCM_00157"/>
<protein>
    <submittedName>
        <fullName evidence="1">Uncharacterized protein</fullName>
    </submittedName>
</protein>
<gene>
    <name evidence="1" type="ORF">CCM_00157</name>
</gene>
<dbReference type="RefSeq" id="XP_006665380.1">
    <property type="nucleotide sequence ID" value="XM_006665317.1"/>
</dbReference>
<accession>G3J7N7</accession>
<organism evidence="1 2">
    <name type="scientific">Cordyceps militaris (strain CM01)</name>
    <name type="common">Caterpillar fungus</name>
    <dbReference type="NCBI Taxonomy" id="983644"/>
    <lineage>
        <taxon>Eukaryota</taxon>
        <taxon>Fungi</taxon>
        <taxon>Dikarya</taxon>
        <taxon>Ascomycota</taxon>
        <taxon>Pezizomycotina</taxon>
        <taxon>Sordariomycetes</taxon>
        <taxon>Hypocreomycetidae</taxon>
        <taxon>Hypocreales</taxon>
        <taxon>Cordycipitaceae</taxon>
        <taxon>Cordyceps</taxon>
    </lineage>
</organism>
<dbReference type="VEuPathDB" id="FungiDB:CCM_00157"/>
<evidence type="ECO:0000313" key="2">
    <source>
        <dbReference type="Proteomes" id="UP000001610"/>
    </source>
</evidence>
<dbReference type="OrthoDB" id="10625026at2759"/>
<reference evidence="1 2" key="1">
    <citation type="journal article" date="2011" name="Genome Biol.">
        <title>Genome sequence of the insect pathogenic fungus Cordyceps militaris, a valued traditional Chinese medicine.</title>
        <authorList>
            <person name="Zheng P."/>
            <person name="Xia Y."/>
            <person name="Xiao G."/>
            <person name="Xiong C."/>
            <person name="Hu X."/>
            <person name="Zhang S."/>
            <person name="Zheng H."/>
            <person name="Huang Y."/>
            <person name="Zhou Y."/>
            <person name="Wang S."/>
            <person name="Zhao G.P."/>
            <person name="Liu X."/>
            <person name="St Leger R.J."/>
            <person name="Wang C."/>
        </authorList>
    </citation>
    <scope>NUCLEOTIDE SEQUENCE [LARGE SCALE GENOMIC DNA]</scope>
    <source>
        <strain evidence="1 2">CM01</strain>
    </source>
</reference>
<keyword evidence="2" id="KW-1185">Reference proteome</keyword>
<dbReference type="EMBL" id="JH126399">
    <property type="protein sequence ID" value="EGX95503.1"/>
    <property type="molecule type" value="Genomic_DNA"/>
</dbReference>
<dbReference type="GeneID" id="18162192"/>
<proteinExistence type="predicted"/>
<dbReference type="Proteomes" id="UP000001610">
    <property type="component" value="Unassembled WGS sequence"/>
</dbReference>